<dbReference type="InterPro" id="IPR029058">
    <property type="entry name" value="AB_hydrolase_fold"/>
</dbReference>
<reference evidence="2 3" key="1">
    <citation type="submission" date="2019-05" db="EMBL/GenBank/DDBJ databases">
        <title>We sequenced the genome of Paenibacillus hemerocallicola KCTC 33185 for further insight into its adaptation and study the phylogeny of Paenibacillus.</title>
        <authorList>
            <person name="Narsing Rao M.P."/>
        </authorList>
    </citation>
    <scope>NUCLEOTIDE SEQUENCE [LARGE SCALE GENOMIC DNA]</scope>
    <source>
        <strain evidence="2 3">KCTC 33185</strain>
    </source>
</reference>
<dbReference type="EMBL" id="VDCQ01000088">
    <property type="protein sequence ID" value="TNJ60024.1"/>
    <property type="molecule type" value="Genomic_DNA"/>
</dbReference>
<keyword evidence="3" id="KW-1185">Reference proteome</keyword>
<accession>A0A5C4SX67</accession>
<dbReference type="AlphaFoldDB" id="A0A5C4SX67"/>
<feature type="domain" description="AB hydrolase-1" evidence="1">
    <location>
        <begin position="43"/>
        <end position="277"/>
    </location>
</feature>
<gene>
    <name evidence="2" type="ORF">FE784_36695</name>
</gene>
<dbReference type="OrthoDB" id="9805423at2"/>
<dbReference type="InterPro" id="IPR050266">
    <property type="entry name" value="AB_hydrolase_sf"/>
</dbReference>
<dbReference type="Proteomes" id="UP000307943">
    <property type="component" value="Unassembled WGS sequence"/>
</dbReference>
<protein>
    <submittedName>
        <fullName evidence="2">Alpha/beta hydrolase</fullName>
    </submittedName>
</protein>
<evidence type="ECO:0000259" key="1">
    <source>
        <dbReference type="Pfam" id="PF12697"/>
    </source>
</evidence>
<comment type="caution">
    <text evidence="2">The sequence shown here is derived from an EMBL/GenBank/DDBJ whole genome shotgun (WGS) entry which is preliminary data.</text>
</comment>
<dbReference type="GO" id="GO:0016787">
    <property type="term" value="F:hydrolase activity"/>
    <property type="evidence" value="ECO:0007669"/>
    <property type="project" value="UniProtKB-KW"/>
</dbReference>
<sequence>MMKQETAGNEKRSDEPMFVIEKGYAVAEGTKLYYETAGAGETVLLIHGAFMTSAIWDSTFAALSDRYRVVRYDWRGMGKSGMGDTPYRAYDDVRGLLDALEIDKAHVVGLSAGGYIAVELSLAYPQRVRSLSLVGAGLFGLPESERLQADNARFYGAASSGDIEGMLREWTQMWLYGPDQPKSRVKPSVIARFEQLSLESLSRSESFEMPLTLVPAPIGRLAEIVAPTLVAWGSLDYQDTKEAANMFSGTIPGARTAELNGSAHIPPMDDPQRFNEALGGFLDGLRA</sequence>
<organism evidence="2 3">
    <name type="scientific">Paenibacillus hemerocallicola</name>
    <dbReference type="NCBI Taxonomy" id="1172614"/>
    <lineage>
        <taxon>Bacteria</taxon>
        <taxon>Bacillati</taxon>
        <taxon>Bacillota</taxon>
        <taxon>Bacilli</taxon>
        <taxon>Bacillales</taxon>
        <taxon>Paenibacillaceae</taxon>
        <taxon>Paenibacillus</taxon>
    </lineage>
</organism>
<proteinExistence type="predicted"/>
<dbReference type="SUPFAM" id="SSF53474">
    <property type="entry name" value="alpha/beta-Hydrolases"/>
    <property type="match status" value="1"/>
</dbReference>
<dbReference type="Pfam" id="PF12697">
    <property type="entry name" value="Abhydrolase_6"/>
    <property type="match status" value="1"/>
</dbReference>
<dbReference type="PRINTS" id="PR00111">
    <property type="entry name" value="ABHYDROLASE"/>
</dbReference>
<name>A0A5C4SX67_9BACL</name>
<dbReference type="InterPro" id="IPR000073">
    <property type="entry name" value="AB_hydrolase_1"/>
</dbReference>
<dbReference type="PANTHER" id="PTHR43798">
    <property type="entry name" value="MONOACYLGLYCEROL LIPASE"/>
    <property type="match status" value="1"/>
</dbReference>
<evidence type="ECO:0000313" key="2">
    <source>
        <dbReference type="EMBL" id="TNJ60024.1"/>
    </source>
</evidence>
<keyword evidence="2" id="KW-0378">Hydrolase</keyword>
<dbReference type="Gene3D" id="3.40.50.1820">
    <property type="entry name" value="alpha/beta hydrolase"/>
    <property type="match status" value="1"/>
</dbReference>
<evidence type="ECO:0000313" key="3">
    <source>
        <dbReference type="Proteomes" id="UP000307943"/>
    </source>
</evidence>